<reference evidence="2" key="2">
    <citation type="submission" date="2022-06" db="UniProtKB">
        <authorList>
            <consortium name="EnsemblMetazoa"/>
        </authorList>
    </citation>
    <scope>IDENTIFICATION</scope>
</reference>
<protein>
    <recommendedName>
        <fullName evidence="4">Ectonucleotide pyrophosphatase/phosphodiesterase family member 5</fullName>
    </recommendedName>
</protein>
<accession>A0A8R2F7U0</accession>
<evidence type="ECO:0000313" key="3">
    <source>
        <dbReference type="Proteomes" id="UP000007819"/>
    </source>
</evidence>
<dbReference type="GO" id="GO:0016787">
    <property type="term" value="F:hydrolase activity"/>
    <property type="evidence" value="ECO:0007669"/>
    <property type="project" value="UniProtKB-ARBA"/>
</dbReference>
<dbReference type="PANTHER" id="PTHR10151:SF120">
    <property type="entry name" value="BIS(5'-ADENOSYL)-TRIPHOSPHATASE"/>
    <property type="match status" value="1"/>
</dbReference>
<feature type="chain" id="PRO_5035739082" description="Ectonucleotide pyrophosphatase/phosphodiesterase family member 5" evidence="1">
    <location>
        <begin position="27"/>
        <end position="445"/>
    </location>
</feature>
<dbReference type="Pfam" id="PF01663">
    <property type="entry name" value="Phosphodiest"/>
    <property type="match status" value="1"/>
</dbReference>
<dbReference type="Gene3D" id="3.40.720.10">
    <property type="entry name" value="Alkaline Phosphatase, subunit A"/>
    <property type="match status" value="1"/>
</dbReference>
<name>A0A8R2F7U0_ACYPI</name>
<dbReference type="Proteomes" id="UP000007819">
    <property type="component" value="Chromosome A1"/>
</dbReference>
<dbReference type="KEGG" id="api:100161883"/>
<dbReference type="PANTHER" id="PTHR10151">
    <property type="entry name" value="ECTONUCLEOTIDE PYROPHOSPHATASE/PHOSPHODIESTERASE"/>
    <property type="match status" value="1"/>
</dbReference>
<keyword evidence="1" id="KW-0732">Signal</keyword>
<dbReference type="InterPro" id="IPR002591">
    <property type="entry name" value="Phosphodiest/P_Trfase"/>
</dbReference>
<dbReference type="InterPro" id="IPR017850">
    <property type="entry name" value="Alkaline_phosphatase_core_sf"/>
</dbReference>
<dbReference type="OrthoDB" id="415411at2759"/>
<organism evidence="2 3">
    <name type="scientific">Acyrthosiphon pisum</name>
    <name type="common">Pea aphid</name>
    <dbReference type="NCBI Taxonomy" id="7029"/>
    <lineage>
        <taxon>Eukaryota</taxon>
        <taxon>Metazoa</taxon>
        <taxon>Ecdysozoa</taxon>
        <taxon>Arthropoda</taxon>
        <taxon>Hexapoda</taxon>
        <taxon>Insecta</taxon>
        <taxon>Pterygota</taxon>
        <taxon>Neoptera</taxon>
        <taxon>Paraneoptera</taxon>
        <taxon>Hemiptera</taxon>
        <taxon>Sternorrhyncha</taxon>
        <taxon>Aphidomorpha</taxon>
        <taxon>Aphidoidea</taxon>
        <taxon>Aphididae</taxon>
        <taxon>Macrosiphini</taxon>
        <taxon>Acyrthosiphon</taxon>
    </lineage>
</organism>
<sequence length="445" mass="50888">MCRPVGAVAVKCLVAVFAAAVVGVAAVTRHPVTVVVSFDGFRPDYIKPNVTPHMAWFQKVSAAPPYMRSTFPTKTFVNHFTMATGMYSDKHGVLDNYMFDKHYDKMHYTYEQFHYDDAVVPIWIHNEINGDGRYSGVMMWPGSEFAYQNKYPTHIQKYNSSIPWTDRIDKIMSWIKDEKKPANLVYAYFEEPDHTAHLKASDSQETINQIVRADATLKYILDQIKHEKLENKINLIILSDHGMDTVTYNRMIHLNEYVSNTTYKSIMSGPNAFIHPNPNKFDEVYKNLSKVANTSRTFNVFKQDQLPDRWHMKNNTRLTDIIYLLAKPQYAFWDTYFEFILNGTTKEKFKIGAHGYDNAEPQMRAIFMASGPAFKKNYSAVQFDNVDLYPLISRIAGLTEPSRQIDGTIKGVEQLLSVGAAPTFTPPVLGIFSALLLQVIARSRL</sequence>
<evidence type="ECO:0008006" key="4">
    <source>
        <dbReference type="Google" id="ProtNLM"/>
    </source>
</evidence>
<dbReference type="Gene3D" id="3.30.1360.180">
    <property type="match status" value="1"/>
</dbReference>
<dbReference type="RefSeq" id="XP_008182048.1">
    <property type="nucleotide sequence ID" value="XM_008183826.2"/>
</dbReference>
<evidence type="ECO:0000256" key="1">
    <source>
        <dbReference type="SAM" id="SignalP"/>
    </source>
</evidence>
<dbReference type="AlphaFoldDB" id="A0A8R2F7U0"/>
<evidence type="ECO:0000313" key="2">
    <source>
        <dbReference type="EnsemblMetazoa" id="XP_008182048.1"/>
    </source>
</evidence>
<feature type="signal peptide" evidence="1">
    <location>
        <begin position="1"/>
        <end position="26"/>
    </location>
</feature>
<reference evidence="3" key="1">
    <citation type="submission" date="2010-06" db="EMBL/GenBank/DDBJ databases">
        <authorList>
            <person name="Jiang H."/>
            <person name="Abraham K."/>
            <person name="Ali S."/>
            <person name="Alsbrooks S.L."/>
            <person name="Anim B.N."/>
            <person name="Anosike U.S."/>
            <person name="Attaway T."/>
            <person name="Bandaranaike D.P."/>
            <person name="Battles P.K."/>
            <person name="Bell S.N."/>
            <person name="Bell A.V."/>
            <person name="Beltran B."/>
            <person name="Bickham C."/>
            <person name="Bustamante Y."/>
            <person name="Caleb T."/>
            <person name="Canada A."/>
            <person name="Cardenas V."/>
            <person name="Carter K."/>
            <person name="Chacko J."/>
            <person name="Chandrabose M.N."/>
            <person name="Chavez D."/>
            <person name="Chavez A."/>
            <person name="Chen L."/>
            <person name="Chu H.-S."/>
            <person name="Claassen K.J."/>
            <person name="Cockrell R."/>
            <person name="Collins M."/>
            <person name="Cooper J.A."/>
            <person name="Cree A."/>
            <person name="Curry S.M."/>
            <person name="Da Y."/>
            <person name="Dao M.D."/>
            <person name="Das B."/>
            <person name="Davila M.-L."/>
            <person name="Davy-Carroll L."/>
            <person name="Denson S."/>
            <person name="Dinh H."/>
            <person name="Ebong V.E."/>
            <person name="Edwards J.R."/>
            <person name="Egan A."/>
            <person name="El-Daye J."/>
            <person name="Escobedo L."/>
            <person name="Fernandez S."/>
            <person name="Fernando P.R."/>
            <person name="Flagg N."/>
            <person name="Forbes L.D."/>
            <person name="Fowler R.G."/>
            <person name="Fu Q."/>
            <person name="Gabisi R.A."/>
            <person name="Ganer J."/>
            <person name="Garbino Pronczuk A."/>
            <person name="Garcia R.M."/>
            <person name="Garner T."/>
            <person name="Garrett T.E."/>
            <person name="Gonzalez D.A."/>
            <person name="Hamid H."/>
            <person name="Hawkins E.S."/>
            <person name="Hirani K."/>
            <person name="Hogues M.E."/>
            <person name="Hollins B."/>
            <person name="Hsiao C.-H."/>
            <person name="Jabil R."/>
            <person name="James M.L."/>
            <person name="Jhangiani S.N."/>
            <person name="Johnson B."/>
            <person name="Johnson Q."/>
            <person name="Joshi V."/>
            <person name="Kalu J.B."/>
            <person name="Kam C."/>
            <person name="Kashfia A."/>
            <person name="Keebler J."/>
            <person name="Kisamo H."/>
            <person name="Kovar C.L."/>
            <person name="Lago L.A."/>
            <person name="Lai C.-Y."/>
            <person name="Laidlaw J."/>
            <person name="Lara F."/>
            <person name="Le T.-K."/>
            <person name="Lee S.L."/>
            <person name="Legall F.H."/>
            <person name="Lemon S.J."/>
            <person name="Lewis L.R."/>
            <person name="Li B."/>
            <person name="Liu Y."/>
            <person name="Liu Y.-S."/>
            <person name="Lopez J."/>
            <person name="Lozado R.J."/>
            <person name="Lu J."/>
            <person name="Madu R.C."/>
            <person name="Maheshwari M."/>
            <person name="Maheshwari R."/>
            <person name="Malloy K."/>
            <person name="Martinez E."/>
            <person name="Mathew T."/>
            <person name="Mercado I.C."/>
            <person name="Mercado C."/>
            <person name="Meyer B."/>
            <person name="Montgomery K."/>
            <person name="Morgan M.B."/>
            <person name="Munidasa M."/>
            <person name="Nazareth L.V."/>
            <person name="Nelson J."/>
            <person name="Ng B.M."/>
            <person name="Nguyen N.B."/>
            <person name="Nguyen P.Q."/>
            <person name="Nguyen T."/>
            <person name="Obregon M."/>
            <person name="Okwuonu G.O."/>
            <person name="Onwere C.G."/>
            <person name="Orozco G."/>
            <person name="Parra A."/>
            <person name="Patel S."/>
            <person name="Patil S."/>
            <person name="Perez A."/>
            <person name="Perez Y."/>
            <person name="Pham C."/>
            <person name="Primus E.L."/>
            <person name="Pu L.-L."/>
            <person name="Puazo M."/>
            <person name="Qin X."/>
            <person name="Quiroz J.B."/>
            <person name="Reese J."/>
            <person name="Richards S."/>
            <person name="Rives C.M."/>
            <person name="Robberts R."/>
            <person name="Ruiz S.J."/>
            <person name="Ruiz M.J."/>
            <person name="Santibanez J."/>
            <person name="Schneider B.W."/>
            <person name="Sisson I."/>
            <person name="Smith M."/>
            <person name="Sodergren E."/>
            <person name="Song X.-Z."/>
            <person name="Song B.B."/>
            <person name="Summersgill H."/>
            <person name="Thelus R."/>
            <person name="Thornton R.D."/>
            <person name="Trejos Z.Y."/>
            <person name="Usmani K."/>
            <person name="Vattathil S."/>
            <person name="Villasana D."/>
            <person name="Walker D.L."/>
            <person name="Wang S."/>
            <person name="Wang K."/>
            <person name="White C.S."/>
            <person name="Williams A.C."/>
            <person name="Williamson J."/>
            <person name="Wilson K."/>
            <person name="Woghiren I.O."/>
            <person name="Woodworth J.R."/>
            <person name="Worley K.C."/>
            <person name="Wright R.A."/>
            <person name="Wu W."/>
            <person name="Young L."/>
            <person name="Zhang L."/>
            <person name="Zhang J."/>
            <person name="Zhu Y."/>
            <person name="Muzny D.M."/>
            <person name="Weinstock G."/>
            <person name="Gibbs R.A."/>
        </authorList>
    </citation>
    <scope>NUCLEOTIDE SEQUENCE [LARGE SCALE GENOMIC DNA]</scope>
    <source>
        <strain evidence="3">LSR1</strain>
    </source>
</reference>
<dbReference type="EnsemblMetazoa" id="XM_008183826.3">
    <property type="protein sequence ID" value="XP_008182048.1"/>
    <property type="gene ID" value="LOC100161883"/>
</dbReference>
<dbReference type="SUPFAM" id="SSF53649">
    <property type="entry name" value="Alkaline phosphatase-like"/>
    <property type="match status" value="1"/>
</dbReference>
<dbReference type="GeneID" id="100161883"/>
<proteinExistence type="predicted"/>
<dbReference type="CDD" id="cd16018">
    <property type="entry name" value="Enpp"/>
    <property type="match status" value="1"/>
</dbReference>
<keyword evidence="3" id="KW-1185">Reference proteome</keyword>